<reference evidence="1 2" key="1">
    <citation type="journal article" date="2016" name="Mol. Biol. Evol.">
        <title>Comparative Genomics of Early-Diverging Mushroom-Forming Fungi Provides Insights into the Origins of Lignocellulose Decay Capabilities.</title>
        <authorList>
            <person name="Nagy L.G."/>
            <person name="Riley R."/>
            <person name="Tritt A."/>
            <person name="Adam C."/>
            <person name="Daum C."/>
            <person name="Floudas D."/>
            <person name="Sun H."/>
            <person name="Yadav J.S."/>
            <person name="Pangilinan J."/>
            <person name="Larsson K.H."/>
            <person name="Matsuura K."/>
            <person name="Barry K."/>
            <person name="Labutti K."/>
            <person name="Kuo R."/>
            <person name="Ohm R.A."/>
            <person name="Bhattacharya S.S."/>
            <person name="Shirouzu T."/>
            <person name="Yoshinaga Y."/>
            <person name="Martin F.M."/>
            <person name="Grigoriev I.V."/>
            <person name="Hibbett D.S."/>
        </authorList>
    </citation>
    <scope>NUCLEOTIDE SEQUENCE [LARGE SCALE GENOMIC DNA]</scope>
    <source>
        <strain evidence="1 2">CBS 109695</strain>
    </source>
</reference>
<evidence type="ECO:0000313" key="2">
    <source>
        <dbReference type="Proteomes" id="UP000076532"/>
    </source>
</evidence>
<keyword evidence="2" id="KW-1185">Reference proteome</keyword>
<evidence type="ECO:0000313" key="1">
    <source>
        <dbReference type="EMBL" id="KZP06826.1"/>
    </source>
</evidence>
<organism evidence="1 2">
    <name type="scientific">Athelia psychrophila</name>
    <dbReference type="NCBI Taxonomy" id="1759441"/>
    <lineage>
        <taxon>Eukaryota</taxon>
        <taxon>Fungi</taxon>
        <taxon>Dikarya</taxon>
        <taxon>Basidiomycota</taxon>
        <taxon>Agaricomycotina</taxon>
        <taxon>Agaricomycetes</taxon>
        <taxon>Agaricomycetidae</taxon>
        <taxon>Atheliales</taxon>
        <taxon>Atheliaceae</taxon>
        <taxon>Athelia</taxon>
    </lineage>
</organism>
<dbReference type="Proteomes" id="UP000076532">
    <property type="component" value="Unassembled WGS sequence"/>
</dbReference>
<feature type="non-terminal residue" evidence="1">
    <location>
        <position position="1"/>
    </location>
</feature>
<name>A0A167X4Y2_9AGAM</name>
<dbReference type="OrthoDB" id="3012036at2759"/>
<gene>
    <name evidence="1" type="ORF">FIBSPDRAFT_715858</name>
</gene>
<evidence type="ECO:0008006" key="3">
    <source>
        <dbReference type="Google" id="ProtNLM"/>
    </source>
</evidence>
<feature type="non-terminal residue" evidence="1">
    <location>
        <position position="100"/>
    </location>
</feature>
<protein>
    <recommendedName>
        <fullName evidence="3">Paired domain-containing protein</fullName>
    </recommendedName>
</protein>
<dbReference type="EMBL" id="KV417772">
    <property type="protein sequence ID" value="KZP06826.1"/>
    <property type="molecule type" value="Genomic_DNA"/>
</dbReference>
<proteinExistence type="predicted"/>
<sequence>IAHMSFHTVSDDIKARVPNMFHEHGIKVNKICDLLGLKKSLVYNILKMHRLRGTTHNPDSRHRGRPRLLTSIDISFIRSLLSLKNTMYIDEIQDQLLERR</sequence>
<dbReference type="AlphaFoldDB" id="A0A167X4Y2"/>
<accession>A0A167X4Y2</accession>
<dbReference type="SUPFAM" id="SSF46689">
    <property type="entry name" value="Homeodomain-like"/>
    <property type="match status" value="1"/>
</dbReference>
<dbReference type="InterPro" id="IPR009057">
    <property type="entry name" value="Homeodomain-like_sf"/>
</dbReference>